<evidence type="ECO:0000313" key="3">
    <source>
        <dbReference type="EMBL" id="KAK2997388.1"/>
    </source>
</evidence>
<proteinExistence type="predicted"/>
<evidence type="ECO:0000259" key="1">
    <source>
        <dbReference type="Pfam" id="PF13456"/>
    </source>
</evidence>
<dbReference type="Proteomes" id="UP001188597">
    <property type="component" value="Unassembled WGS sequence"/>
</dbReference>
<comment type="caution">
    <text evidence="3">The sequence shown here is derived from an EMBL/GenBank/DDBJ whole genome shotgun (WGS) entry which is preliminary data.</text>
</comment>
<evidence type="ECO:0000259" key="2">
    <source>
        <dbReference type="Pfam" id="PF17919"/>
    </source>
</evidence>
<dbReference type="Pfam" id="PF13456">
    <property type="entry name" value="RVT_3"/>
    <property type="match status" value="1"/>
</dbReference>
<dbReference type="SUPFAM" id="SSF56672">
    <property type="entry name" value="DNA/RNA polymerases"/>
    <property type="match status" value="1"/>
</dbReference>
<feature type="domain" description="RNase H type-1" evidence="1">
    <location>
        <begin position="281"/>
        <end position="393"/>
    </location>
</feature>
<dbReference type="InterPro" id="IPR043128">
    <property type="entry name" value="Rev_trsase/Diguanyl_cyclase"/>
</dbReference>
<accession>A0AA88S760</accession>
<feature type="domain" description="Reverse transcriptase/retrotransposon-derived protein RNase H-like" evidence="2">
    <location>
        <begin position="109"/>
        <end position="207"/>
    </location>
</feature>
<dbReference type="CDD" id="cd09279">
    <property type="entry name" value="RNase_HI_like"/>
    <property type="match status" value="1"/>
</dbReference>
<dbReference type="InterPro" id="IPR043502">
    <property type="entry name" value="DNA/RNA_pol_sf"/>
</dbReference>
<dbReference type="Pfam" id="PF17919">
    <property type="entry name" value="RT_RNaseH_2"/>
    <property type="match status" value="1"/>
</dbReference>
<evidence type="ECO:0008006" key="5">
    <source>
        <dbReference type="Google" id="ProtNLM"/>
    </source>
</evidence>
<dbReference type="PANTHER" id="PTHR48475:SF2">
    <property type="entry name" value="RIBONUCLEASE H"/>
    <property type="match status" value="1"/>
</dbReference>
<dbReference type="PANTHER" id="PTHR48475">
    <property type="entry name" value="RIBONUCLEASE H"/>
    <property type="match status" value="1"/>
</dbReference>
<dbReference type="GO" id="GO:0004523">
    <property type="term" value="F:RNA-DNA hybrid ribonuclease activity"/>
    <property type="evidence" value="ECO:0007669"/>
    <property type="project" value="InterPro"/>
</dbReference>
<dbReference type="GO" id="GO:0003676">
    <property type="term" value="F:nucleic acid binding"/>
    <property type="evidence" value="ECO:0007669"/>
    <property type="project" value="InterPro"/>
</dbReference>
<dbReference type="AlphaFoldDB" id="A0AA88S760"/>
<gene>
    <name evidence="3" type="ORF">RJ639_024788</name>
</gene>
<dbReference type="InterPro" id="IPR002156">
    <property type="entry name" value="RNaseH_domain"/>
</dbReference>
<dbReference type="Gene3D" id="3.30.70.270">
    <property type="match status" value="1"/>
</dbReference>
<feature type="non-terminal residue" evidence="3">
    <location>
        <position position="393"/>
    </location>
</feature>
<organism evidence="3 4">
    <name type="scientific">Escallonia herrerae</name>
    <dbReference type="NCBI Taxonomy" id="1293975"/>
    <lineage>
        <taxon>Eukaryota</taxon>
        <taxon>Viridiplantae</taxon>
        <taxon>Streptophyta</taxon>
        <taxon>Embryophyta</taxon>
        <taxon>Tracheophyta</taxon>
        <taxon>Spermatophyta</taxon>
        <taxon>Magnoliopsida</taxon>
        <taxon>eudicotyledons</taxon>
        <taxon>Gunneridae</taxon>
        <taxon>Pentapetalae</taxon>
        <taxon>asterids</taxon>
        <taxon>campanulids</taxon>
        <taxon>Escalloniales</taxon>
        <taxon>Escalloniaceae</taxon>
        <taxon>Escallonia</taxon>
    </lineage>
</organism>
<dbReference type="InterPro" id="IPR036397">
    <property type="entry name" value="RNaseH_sf"/>
</dbReference>
<sequence length="393" mass="44484">MLDFVVVRVPSAYNAILGWIAHNQLKAVVLTYHMKIKFPIEHGVGEVKGDQVVAPQCYMATCRAKSNETLVIEDLRDETMVERGKPAEVLLDIELCPDNNENTARNFAWTEECQKSFEELKKYLVSPPLLIKPITGEDLFLYLLVSEVAVSAVLIREEQDKQKPIYYVSKVLQDVETRYPRIDKMAPAFNTSPRKLGPYFKSHSITVLTDQPLGKVLQNPEASGRLVNWSVELGEFDIKYKLSVAIKAQALSDFIVECTVLEDPPWLVLSETSDPWILYVDGSSKVSGGEAGLILISPDKFVIEYALRFDFQASNNEAEYKALMAGIRLAHSLRVDSLSVHNNSQLVVIHILGEYEARDKRMIQYLQAVKTQAPKFKNFTIRHIPRDQNVRAD</sequence>
<dbReference type="EMBL" id="JAVXUP010004219">
    <property type="protein sequence ID" value="KAK2997388.1"/>
    <property type="molecule type" value="Genomic_DNA"/>
</dbReference>
<dbReference type="SUPFAM" id="SSF53098">
    <property type="entry name" value="Ribonuclease H-like"/>
    <property type="match status" value="1"/>
</dbReference>
<keyword evidence="4" id="KW-1185">Reference proteome</keyword>
<name>A0AA88S760_9ASTE</name>
<evidence type="ECO:0000313" key="4">
    <source>
        <dbReference type="Proteomes" id="UP001188597"/>
    </source>
</evidence>
<protein>
    <recommendedName>
        <fullName evidence="5">RNase H type-1 domain-containing protein</fullName>
    </recommendedName>
</protein>
<dbReference type="Gene3D" id="3.30.420.10">
    <property type="entry name" value="Ribonuclease H-like superfamily/Ribonuclease H"/>
    <property type="match status" value="1"/>
</dbReference>
<dbReference type="InterPro" id="IPR012337">
    <property type="entry name" value="RNaseH-like_sf"/>
</dbReference>
<reference evidence="3" key="1">
    <citation type="submission" date="2022-12" db="EMBL/GenBank/DDBJ databases">
        <title>Draft genome assemblies for two species of Escallonia (Escalloniales).</title>
        <authorList>
            <person name="Chanderbali A."/>
            <person name="Dervinis C."/>
            <person name="Anghel I."/>
            <person name="Soltis D."/>
            <person name="Soltis P."/>
            <person name="Zapata F."/>
        </authorList>
    </citation>
    <scope>NUCLEOTIDE SEQUENCE</scope>
    <source>
        <strain evidence="3">UCBG64.0493</strain>
        <tissue evidence="3">Leaf</tissue>
    </source>
</reference>
<dbReference type="InterPro" id="IPR041577">
    <property type="entry name" value="RT_RNaseH_2"/>
</dbReference>